<keyword evidence="1" id="KW-1133">Transmembrane helix</keyword>
<gene>
    <name evidence="3" type="ORF">BN10_600004</name>
</gene>
<comment type="caution">
    <text evidence="3">The sequence shown here is derived from an EMBL/GenBank/DDBJ whole genome shotgun (WGS) entry which is preliminary data.</text>
</comment>
<proteinExistence type="predicted"/>
<evidence type="ECO:0000256" key="1">
    <source>
        <dbReference type="SAM" id="Phobius"/>
    </source>
</evidence>
<evidence type="ECO:0000313" key="4">
    <source>
        <dbReference type="Proteomes" id="UP000013167"/>
    </source>
</evidence>
<evidence type="ECO:0000313" key="3">
    <source>
        <dbReference type="EMBL" id="CCH70576.1"/>
    </source>
</evidence>
<dbReference type="OrthoDB" id="4864198at2"/>
<dbReference type="HOGENOM" id="CLU_1336977_0_0_11"/>
<dbReference type="Proteomes" id="UP000013167">
    <property type="component" value="Unassembled WGS sequence"/>
</dbReference>
<keyword evidence="1" id="KW-0472">Membrane</keyword>
<keyword evidence="1" id="KW-0812">Transmembrane</keyword>
<dbReference type="InterPro" id="IPR027381">
    <property type="entry name" value="LytR/CpsA/Psr_C"/>
</dbReference>
<keyword evidence="4" id="KW-1185">Reference proteome</keyword>
<dbReference type="RefSeq" id="WP_010850419.1">
    <property type="nucleotide sequence ID" value="NZ_HF570956.1"/>
</dbReference>
<reference evidence="3 4" key="1">
    <citation type="journal article" date="2013" name="ISME J.">
        <title>A metabolic model for members of the genus Tetrasphaera involved in enhanced biological phosphorus removal.</title>
        <authorList>
            <person name="Kristiansen R."/>
            <person name="Nguyen H.T.T."/>
            <person name="Saunders A.M."/>
            <person name="Nielsen J.L."/>
            <person name="Wimmer R."/>
            <person name="Le V.Q."/>
            <person name="McIlroy S.J."/>
            <person name="Petrovski S."/>
            <person name="Seviour R.J."/>
            <person name="Calteau A."/>
            <person name="Nielsen K.L."/>
            <person name="Nielsen P.H."/>
        </authorList>
    </citation>
    <scope>NUCLEOTIDE SEQUENCE [LARGE SCALE GENOMIC DNA]</scope>
    <source>
        <strain evidence="3 4">Lp2</strain>
    </source>
</reference>
<feature type="transmembrane region" description="Helical" evidence="1">
    <location>
        <begin position="41"/>
        <end position="60"/>
    </location>
</feature>
<dbReference type="Gene3D" id="3.30.70.2390">
    <property type="match status" value="1"/>
</dbReference>
<evidence type="ECO:0000259" key="2">
    <source>
        <dbReference type="Pfam" id="PF13399"/>
    </source>
</evidence>
<name>N0E417_9MICO</name>
<dbReference type="eggNOG" id="ENOG5032WRF">
    <property type="taxonomic scope" value="Bacteria"/>
</dbReference>
<dbReference type="EMBL" id="CAIZ01000131">
    <property type="protein sequence ID" value="CCH70576.1"/>
    <property type="molecule type" value="Genomic_DNA"/>
</dbReference>
<protein>
    <submittedName>
        <fullName evidence="3">Putative membrane protein</fullName>
    </submittedName>
</protein>
<dbReference type="Pfam" id="PF13399">
    <property type="entry name" value="LytR_C"/>
    <property type="match status" value="1"/>
</dbReference>
<organism evidence="3 4">
    <name type="scientific">Phycicoccus elongatus Lp2</name>
    <dbReference type="NCBI Taxonomy" id="1193181"/>
    <lineage>
        <taxon>Bacteria</taxon>
        <taxon>Bacillati</taxon>
        <taxon>Actinomycetota</taxon>
        <taxon>Actinomycetes</taxon>
        <taxon>Micrococcales</taxon>
        <taxon>Intrasporangiaceae</taxon>
        <taxon>Phycicoccus</taxon>
    </lineage>
</organism>
<accession>N0E417</accession>
<sequence>MSQDGQDGYDNSDEEWSDEEYAAYEAESASVARARSRRRKAAVTVALLALALFFAFWWAWSYYKESADGTKPTAGPSAGATCQPDGDGVVAPQKITVNVFNSTTKAGLAAGAAKEFSARGFLVGTVSNDPQKKQIPGAAEVRFGPSGAAYGDLVLKTVGQGATPVPDARPESTVDVALGEGFTSVGQLPVGTLPLCPAPSTSPSS</sequence>
<dbReference type="STRING" id="1193181.BN10_600004"/>
<dbReference type="AlphaFoldDB" id="N0E417"/>
<feature type="domain" description="LytR/CpsA/Psr regulator C-terminal" evidence="2">
    <location>
        <begin position="95"/>
        <end position="182"/>
    </location>
</feature>